<gene>
    <name evidence="1" type="ORF">WNY77_04240</name>
</gene>
<reference evidence="1 2" key="1">
    <citation type="submission" date="2024-03" db="EMBL/GenBank/DDBJ databases">
        <title>Community enrichment and isolation of bacterial strains for fucoidan degradation.</title>
        <authorList>
            <person name="Sichert A."/>
        </authorList>
    </citation>
    <scope>NUCLEOTIDE SEQUENCE [LARGE SCALE GENOMIC DNA]</scope>
    <source>
        <strain evidence="1 2">AS12</strain>
    </source>
</reference>
<evidence type="ECO:0000313" key="2">
    <source>
        <dbReference type="Proteomes" id="UP001461163"/>
    </source>
</evidence>
<evidence type="ECO:0000313" key="1">
    <source>
        <dbReference type="EMBL" id="MEM5496603.1"/>
    </source>
</evidence>
<proteinExistence type="predicted"/>
<dbReference type="EMBL" id="JBBMQS010000002">
    <property type="protein sequence ID" value="MEM5496603.1"/>
    <property type="molecule type" value="Genomic_DNA"/>
</dbReference>
<comment type="caution">
    <text evidence="1">The sequence shown here is derived from an EMBL/GenBank/DDBJ whole genome shotgun (WGS) entry which is preliminary data.</text>
</comment>
<organism evidence="1 2">
    <name type="scientific">Paraglaciecola mesophila</name>
    <dbReference type="NCBI Taxonomy" id="197222"/>
    <lineage>
        <taxon>Bacteria</taxon>
        <taxon>Pseudomonadati</taxon>
        <taxon>Pseudomonadota</taxon>
        <taxon>Gammaproteobacteria</taxon>
        <taxon>Alteromonadales</taxon>
        <taxon>Alteromonadaceae</taxon>
        <taxon>Paraglaciecola</taxon>
    </lineage>
</organism>
<name>A0ABU9SRV7_9ALTE</name>
<protein>
    <submittedName>
        <fullName evidence="1">Uncharacterized protein</fullName>
    </submittedName>
</protein>
<dbReference type="RefSeq" id="WP_342881004.1">
    <property type="nucleotide sequence ID" value="NZ_JBBMQS010000002.1"/>
</dbReference>
<dbReference type="Proteomes" id="UP001461163">
    <property type="component" value="Unassembled WGS sequence"/>
</dbReference>
<keyword evidence="2" id="KW-1185">Reference proteome</keyword>
<sequence length="41" mass="4810">MDALYKRSDWLTMDGLSYPAWMLVHEVRKVCAAHKCAKRMP</sequence>
<accession>A0ABU9SRV7</accession>